<dbReference type="PANTHER" id="PTHR43329">
    <property type="entry name" value="EPOXIDE HYDROLASE"/>
    <property type="match status" value="1"/>
</dbReference>
<dbReference type="Proteomes" id="UP001500962">
    <property type="component" value="Unassembled WGS sequence"/>
</dbReference>
<dbReference type="PRINTS" id="PR00412">
    <property type="entry name" value="EPOXHYDRLASE"/>
</dbReference>
<dbReference type="InterPro" id="IPR029058">
    <property type="entry name" value="AB_hydrolase_fold"/>
</dbReference>
<feature type="domain" description="AB hydrolase-1" evidence="2">
    <location>
        <begin position="32"/>
        <end position="284"/>
    </location>
</feature>
<evidence type="ECO:0000313" key="5">
    <source>
        <dbReference type="Proteomes" id="UP000830542"/>
    </source>
</evidence>
<evidence type="ECO:0000313" key="4">
    <source>
        <dbReference type="EMBL" id="UOO95393.1"/>
    </source>
</evidence>
<reference evidence="3" key="1">
    <citation type="journal article" date="2014" name="Int. J. Syst. Evol. Microbiol.">
        <title>Complete genome sequence of Corynebacterium casei LMG S-19264T (=DSM 44701T), isolated from a smear-ripened cheese.</title>
        <authorList>
            <consortium name="US DOE Joint Genome Institute (JGI-PGF)"/>
            <person name="Walter F."/>
            <person name="Albersmeier A."/>
            <person name="Kalinowski J."/>
            <person name="Ruckert C."/>
        </authorList>
    </citation>
    <scope>NUCLEOTIDE SEQUENCE</scope>
    <source>
        <strain evidence="3">JCM 12289</strain>
    </source>
</reference>
<dbReference type="EMBL" id="CP095005">
    <property type="protein sequence ID" value="UOO95393.1"/>
    <property type="molecule type" value="Genomic_DNA"/>
</dbReference>
<keyword evidence="1 3" id="KW-0378">Hydrolase</keyword>
<dbReference type="Gene3D" id="3.40.50.1820">
    <property type="entry name" value="alpha/beta hydrolase"/>
    <property type="match status" value="1"/>
</dbReference>
<sequence>MNDPENESWAHEWAKLDSIVLHYVEAGDPDDPLVVLLHGFPEFWYAWRNQIDSLAAAGFHVVAPDLRGYNRSEKPSDVGSYRLERLVDDVVELVDHFGVERANVIGHDWGGVIAWAFGHRRPDRLDRLAVLNAPHPEALERELRSPAQLARSWYALFFQLPRVPEAILERTDGWLGALLRTDLTNLAAFDESDIERYEHAISRPGALTAAIDYYRAFGRSQLRRWFGLADSSGRHPTIEAETLVIWGEQDSALGTELLDDLDRWVPDVRIERLPEASHWVQNDAPERVTDLLEEFLK</sequence>
<dbReference type="KEGG" id="hdo:MUK72_01470"/>
<evidence type="ECO:0000313" key="6">
    <source>
        <dbReference type="Proteomes" id="UP001500962"/>
    </source>
</evidence>
<gene>
    <name evidence="3" type="ORF">GCM10008985_36390</name>
    <name evidence="4" type="ORF">MUK72_01470</name>
</gene>
<evidence type="ECO:0000256" key="1">
    <source>
        <dbReference type="ARBA" id="ARBA00022801"/>
    </source>
</evidence>
<dbReference type="GeneID" id="71760476"/>
<dbReference type="RefSeq" id="WP_244703106.1">
    <property type="nucleotide sequence ID" value="NZ_BAAADN010000089.1"/>
</dbReference>
<evidence type="ECO:0000259" key="2">
    <source>
        <dbReference type="Pfam" id="PF00561"/>
    </source>
</evidence>
<dbReference type="AlphaFoldDB" id="A0AAV3SNE8"/>
<dbReference type="PRINTS" id="PR00111">
    <property type="entry name" value="ABHYDROLASE"/>
</dbReference>
<dbReference type="SUPFAM" id="SSF53474">
    <property type="entry name" value="alpha/beta-Hydrolases"/>
    <property type="match status" value="1"/>
</dbReference>
<organism evidence="3 6">
    <name type="scientific">Halococcus dombrowskii</name>
    <dbReference type="NCBI Taxonomy" id="179637"/>
    <lineage>
        <taxon>Archaea</taxon>
        <taxon>Methanobacteriati</taxon>
        <taxon>Methanobacteriota</taxon>
        <taxon>Stenosarchaea group</taxon>
        <taxon>Halobacteria</taxon>
        <taxon>Halobacteriales</taxon>
        <taxon>Halococcaceae</taxon>
        <taxon>Halococcus</taxon>
    </lineage>
</organism>
<dbReference type="GO" id="GO:0016787">
    <property type="term" value="F:hydrolase activity"/>
    <property type="evidence" value="ECO:0007669"/>
    <property type="project" value="UniProtKB-KW"/>
</dbReference>
<dbReference type="Pfam" id="PF00561">
    <property type="entry name" value="Abhydrolase_1"/>
    <property type="match status" value="1"/>
</dbReference>
<dbReference type="InterPro" id="IPR000639">
    <property type="entry name" value="Epox_hydrolase-like"/>
</dbReference>
<proteinExistence type="predicted"/>
<dbReference type="InterPro" id="IPR000073">
    <property type="entry name" value="AB_hydrolase_1"/>
</dbReference>
<reference evidence="4" key="2">
    <citation type="submission" date="2022-04" db="EMBL/GenBank/DDBJ databases">
        <title>Sequencing and genomic assembly of Halococcus dombrowskii.</title>
        <authorList>
            <person name="Lim S.W."/>
            <person name="MacLea K.S."/>
        </authorList>
    </citation>
    <scope>NUCLEOTIDE SEQUENCE</scope>
    <source>
        <strain evidence="4">H4</strain>
    </source>
</reference>
<name>A0AAV3SNE8_HALDO</name>
<dbReference type="EMBL" id="BAAADN010000089">
    <property type="protein sequence ID" value="GAA0476792.1"/>
    <property type="molecule type" value="Genomic_DNA"/>
</dbReference>
<reference evidence="3" key="3">
    <citation type="submission" date="2023-12" db="EMBL/GenBank/DDBJ databases">
        <authorList>
            <person name="Sun Q."/>
            <person name="Inoue M."/>
        </authorList>
    </citation>
    <scope>NUCLEOTIDE SEQUENCE</scope>
    <source>
        <strain evidence="3">JCM 12289</strain>
    </source>
</reference>
<dbReference type="Proteomes" id="UP000830542">
    <property type="component" value="Chromosome"/>
</dbReference>
<protein>
    <submittedName>
        <fullName evidence="3">Alpha/beta hydrolase</fullName>
    </submittedName>
</protein>
<accession>A0AAV3SNE8</accession>
<evidence type="ECO:0000313" key="3">
    <source>
        <dbReference type="EMBL" id="GAA0476792.1"/>
    </source>
</evidence>
<keyword evidence="5" id="KW-1185">Reference proteome</keyword>